<comment type="caution">
    <text evidence="2">The sequence shown here is derived from an EMBL/GenBank/DDBJ whole genome shotgun (WGS) entry which is preliminary data.</text>
</comment>
<organism evidence="2 3">
    <name type="scientific">Paractinoplanes lichenicola</name>
    <dbReference type="NCBI Taxonomy" id="2802976"/>
    <lineage>
        <taxon>Bacteria</taxon>
        <taxon>Bacillati</taxon>
        <taxon>Actinomycetota</taxon>
        <taxon>Actinomycetes</taxon>
        <taxon>Micromonosporales</taxon>
        <taxon>Micromonosporaceae</taxon>
        <taxon>Paractinoplanes</taxon>
    </lineage>
</organism>
<dbReference type="Proteomes" id="UP000598996">
    <property type="component" value="Unassembled WGS sequence"/>
</dbReference>
<dbReference type="EMBL" id="JAENHO010000009">
    <property type="protein sequence ID" value="MBL7258619.1"/>
    <property type="molecule type" value="Genomic_DNA"/>
</dbReference>
<sequence length="190" mass="20772">MLAALLSVVMLASPLPHAGSARECATPSIDRYQQWIASGEGTTVPATGSMLVPARHRGYTAKIEFLNDEWHVAVLWLANEFEAQADLSRSAGFRLTYSATDDVYLQLRPASHWSGGAQWATRIPSTHGRTVTRFFSFRPSAWGPVAELGQPAHSFATAVSEARGFVFVGKTPNKLAFHGLRVDRYTPPCL</sequence>
<evidence type="ECO:0000313" key="2">
    <source>
        <dbReference type="EMBL" id="MBL7258619.1"/>
    </source>
</evidence>
<name>A0ABS1VVU8_9ACTN</name>
<protein>
    <submittedName>
        <fullName evidence="2">Uncharacterized protein</fullName>
    </submittedName>
</protein>
<proteinExistence type="predicted"/>
<feature type="signal peptide" evidence="1">
    <location>
        <begin position="1"/>
        <end position="18"/>
    </location>
</feature>
<feature type="chain" id="PRO_5047328939" evidence="1">
    <location>
        <begin position="19"/>
        <end position="190"/>
    </location>
</feature>
<evidence type="ECO:0000313" key="3">
    <source>
        <dbReference type="Proteomes" id="UP000598996"/>
    </source>
</evidence>
<keyword evidence="3" id="KW-1185">Reference proteome</keyword>
<keyword evidence="1" id="KW-0732">Signal</keyword>
<reference evidence="2 3" key="1">
    <citation type="submission" date="2021-01" db="EMBL/GenBank/DDBJ databases">
        <title>Actinoplanes sp. nov. LDG1-01 isolated from lichen.</title>
        <authorList>
            <person name="Saeng-In P."/>
            <person name="Phongsopitanun W."/>
            <person name="Kanchanasin P."/>
            <person name="Yuki M."/>
            <person name="Kudo T."/>
            <person name="Ohkuma M."/>
            <person name="Tanasupawat S."/>
        </authorList>
    </citation>
    <scope>NUCLEOTIDE SEQUENCE [LARGE SCALE GENOMIC DNA]</scope>
    <source>
        <strain evidence="2 3">LDG1-01</strain>
    </source>
</reference>
<dbReference type="RefSeq" id="WP_202995285.1">
    <property type="nucleotide sequence ID" value="NZ_JAENHO010000009.1"/>
</dbReference>
<accession>A0ABS1VVU8</accession>
<gene>
    <name evidence="2" type="ORF">JKJ07_30340</name>
</gene>
<evidence type="ECO:0000256" key="1">
    <source>
        <dbReference type="SAM" id="SignalP"/>
    </source>
</evidence>